<dbReference type="RefSeq" id="WP_110271619.1">
    <property type="nucleotide sequence ID" value="NZ_CP029289.2"/>
</dbReference>
<dbReference type="EMBL" id="CP029289">
    <property type="protein sequence ID" value="AWR95741.1"/>
    <property type="molecule type" value="Genomic_DNA"/>
</dbReference>
<dbReference type="InterPro" id="IPR052198">
    <property type="entry name" value="IorB_Oxidoreductase"/>
</dbReference>
<dbReference type="Pfam" id="PF01558">
    <property type="entry name" value="POR"/>
    <property type="match status" value="1"/>
</dbReference>
<dbReference type="AlphaFoldDB" id="A0A2U9IIA6"/>
<evidence type="ECO:0000313" key="4">
    <source>
        <dbReference type="Proteomes" id="UP000248044"/>
    </source>
</evidence>
<dbReference type="InterPro" id="IPR002869">
    <property type="entry name" value="Pyrv_flavodox_OxRed_cen"/>
</dbReference>
<evidence type="ECO:0000259" key="2">
    <source>
        <dbReference type="Pfam" id="PF01558"/>
    </source>
</evidence>
<dbReference type="PANTHER" id="PTHR43854:SF1">
    <property type="entry name" value="INDOLEPYRUVATE OXIDOREDUCTASE SUBUNIT IORB"/>
    <property type="match status" value="1"/>
</dbReference>
<reference evidence="3 4" key="1">
    <citation type="submission" date="2018-05" db="EMBL/GenBank/DDBJ databases">
        <title>Complete Genome Sequences of Extremely Thermoacidophilic, Metal-Mobilizing Type-Strain Members of the Archaeal Family Sulfolobaceae: Acidianus brierleyi DSM-1651T, Acidianus sulfidivorans DSM-18786T, Metallosphaera hakonensis DSM-7519T, and Metallosphaera prunae DSM-10039T.</title>
        <authorList>
            <person name="Counts J.A."/>
            <person name="Kelly R.M."/>
        </authorList>
    </citation>
    <scope>NUCLEOTIDE SEQUENCE [LARGE SCALE GENOMIC DNA]</scope>
    <source>
        <strain evidence="3 4">DSM 1651</strain>
    </source>
</reference>
<dbReference type="KEGG" id="abri:DFR85_15280"/>
<protein>
    <submittedName>
        <fullName evidence="3">Indolepyruvate oxidoreductase</fullName>
    </submittedName>
</protein>
<sequence length="192" mass="20878">MAKLNILIAGVGGQGIITMGKMIANACEKEGIKVLVAETHGLAQRGGAVNIHVRIGDVYSPTIAKHGADCLIGLEANEILRNLDYANRNSIIVFNEYTLKPVLPKVRENSVEEIIKRLSNFRIFKINANNIASLVGDKRVVNSAILGFAYGLGIFKMIKEESFLTTLRGENNVKAFKLGLSEGLKVSDKVII</sequence>
<keyword evidence="3" id="KW-0670">Pyruvate</keyword>
<evidence type="ECO:0000256" key="1">
    <source>
        <dbReference type="ARBA" id="ARBA00023002"/>
    </source>
</evidence>
<keyword evidence="4" id="KW-1185">Reference proteome</keyword>
<dbReference type="OrthoDB" id="53326at2157"/>
<dbReference type="GO" id="GO:0016903">
    <property type="term" value="F:oxidoreductase activity, acting on the aldehyde or oxo group of donors"/>
    <property type="evidence" value="ECO:0007669"/>
    <property type="project" value="InterPro"/>
</dbReference>
<dbReference type="GeneID" id="36833546"/>
<dbReference type="Proteomes" id="UP000248044">
    <property type="component" value="Chromosome"/>
</dbReference>
<feature type="domain" description="Pyruvate/ketoisovalerate oxidoreductase catalytic" evidence="2">
    <location>
        <begin position="12"/>
        <end position="180"/>
    </location>
</feature>
<gene>
    <name evidence="3" type="ORF">DFR85_15280</name>
</gene>
<proteinExistence type="predicted"/>
<organism evidence="3 4">
    <name type="scientific">Acidianus brierleyi</name>
    <dbReference type="NCBI Taxonomy" id="41673"/>
    <lineage>
        <taxon>Archaea</taxon>
        <taxon>Thermoproteota</taxon>
        <taxon>Thermoprotei</taxon>
        <taxon>Sulfolobales</taxon>
        <taxon>Sulfolobaceae</taxon>
        <taxon>Acidianus</taxon>
    </lineage>
</organism>
<dbReference type="InterPro" id="IPR019752">
    <property type="entry name" value="Pyrv/ketoisovalerate_OxRed_cat"/>
</dbReference>
<name>A0A2U9IIA6_9CREN</name>
<dbReference type="Gene3D" id="3.40.920.10">
    <property type="entry name" value="Pyruvate-ferredoxin oxidoreductase, PFOR, domain III"/>
    <property type="match status" value="1"/>
</dbReference>
<accession>A0A2U9IIA6</accession>
<evidence type="ECO:0000313" key="3">
    <source>
        <dbReference type="EMBL" id="AWR95741.1"/>
    </source>
</evidence>
<dbReference type="SUPFAM" id="SSF53323">
    <property type="entry name" value="Pyruvate-ferredoxin oxidoreductase, PFOR, domain III"/>
    <property type="match status" value="1"/>
</dbReference>
<dbReference type="PANTHER" id="PTHR43854">
    <property type="entry name" value="INDOLEPYRUVATE OXIDOREDUCTASE SUBUNIT IORB"/>
    <property type="match status" value="1"/>
</dbReference>
<keyword evidence="1" id="KW-0560">Oxidoreductase</keyword>